<dbReference type="EMBL" id="JBHSHL010000025">
    <property type="protein sequence ID" value="MFC4804899.1"/>
    <property type="molecule type" value="Genomic_DNA"/>
</dbReference>
<dbReference type="Proteomes" id="UP001595916">
    <property type="component" value="Unassembled WGS sequence"/>
</dbReference>
<keyword evidence="2" id="KW-1185">Reference proteome</keyword>
<dbReference type="RefSeq" id="WP_379788428.1">
    <property type="nucleotide sequence ID" value="NZ_JBHSHL010000025.1"/>
</dbReference>
<evidence type="ECO:0000313" key="1">
    <source>
        <dbReference type="EMBL" id="MFC4804899.1"/>
    </source>
</evidence>
<reference evidence="2" key="1">
    <citation type="journal article" date="2019" name="Int. J. Syst. Evol. Microbiol.">
        <title>The Global Catalogue of Microorganisms (GCM) 10K type strain sequencing project: providing services to taxonomists for standard genome sequencing and annotation.</title>
        <authorList>
            <consortium name="The Broad Institute Genomics Platform"/>
            <consortium name="The Broad Institute Genome Sequencing Center for Infectious Disease"/>
            <person name="Wu L."/>
            <person name="Ma J."/>
        </authorList>
    </citation>
    <scope>NUCLEOTIDE SEQUENCE [LARGE SCALE GENOMIC DNA]</scope>
    <source>
        <strain evidence="2">CCUG 46385</strain>
    </source>
</reference>
<comment type="caution">
    <text evidence="1">The sequence shown here is derived from an EMBL/GenBank/DDBJ whole genome shotgun (WGS) entry which is preliminary data.</text>
</comment>
<gene>
    <name evidence="1" type="ORF">ACFO4R_07370</name>
</gene>
<evidence type="ECO:0000313" key="2">
    <source>
        <dbReference type="Proteomes" id="UP001595916"/>
    </source>
</evidence>
<organism evidence="1 2">
    <name type="scientific">Filifactor villosus</name>
    <dbReference type="NCBI Taxonomy" id="29374"/>
    <lineage>
        <taxon>Bacteria</taxon>
        <taxon>Bacillati</taxon>
        <taxon>Bacillota</taxon>
        <taxon>Clostridia</taxon>
        <taxon>Peptostreptococcales</taxon>
        <taxon>Filifactoraceae</taxon>
        <taxon>Filifactor</taxon>
    </lineage>
</organism>
<sequence>MKSTSLKFFTVFLIGICAGFLISKGLEGGSPYYRSSNDIPKNDVVSVSYPAEYETLIFGNKSAEEIEKFCSELTDEILLLKDKEKYKEGDVQALLADIVDSGSNAFLVGWKETASDKEWENMKQHLSIAFSQEGVQYSSSGDQELTLDFENMPDSVKKEMESRGIKIYHSHHH</sequence>
<protein>
    <submittedName>
        <fullName evidence="1">Uncharacterized protein</fullName>
    </submittedName>
</protein>
<accession>A0ABV9QQE0</accession>
<name>A0ABV9QQE0_9FIRM</name>
<proteinExistence type="predicted"/>